<evidence type="ECO:0000256" key="6">
    <source>
        <dbReference type="ARBA" id="ARBA00022840"/>
    </source>
</evidence>
<feature type="region of interest" description="Disordered" evidence="8">
    <location>
        <begin position="329"/>
        <end position="448"/>
    </location>
</feature>
<feature type="binding site" evidence="7">
    <location>
        <position position="40"/>
    </location>
    <ligand>
        <name>ATP</name>
        <dbReference type="ChEBI" id="CHEBI:30616"/>
    </ligand>
</feature>
<dbReference type="Gene3D" id="1.10.510.10">
    <property type="entry name" value="Transferase(Phosphotransferase) domain 1"/>
    <property type="match status" value="1"/>
</dbReference>
<evidence type="ECO:0000256" key="7">
    <source>
        <dbReference type="PROSITE-ProRule" id="PRU10141"/>
    </source>
</evidence>
<dbReference type="SUPFAM" id="SSF56112">
    <property type="entry name" value="Protein kinase-like (PK-like)"/>
    <property type="match status" value="1"/>
</dbReference>
<dbReference type="InterPro" id="IPR000719">
    <property type="entry name" value="Prot_kinase_dom"/>
</dbReference>
<evidence type="ECO:0000256" key="9">
    <source>
        <dbReference type="SAM" id="Phobius"/>
    </source>
</evidence>
<dbReference type="CDD" id="cd14014">
    <property type="entry name" value="STKc_PknB_like"/>
    <property type="match status" value="1"/>
</dbReference>
<evidence type="ECO:0000313" key="12">
    <source>
        <dbReference type="Proteomes" id="UP000707731"/>
    </source>
</evidence>
<evidence type="ECO:0000256" key="1">
    <source>
        <dbReference type="ARBA" id="ARBA00012513"/>
    </source>
</evidence>
<accession>A0ABS0D8M1</accession>
<dbReference type="Gene3D" id="3.30.200.20">
    <property type="entry name" value="Phosphorylase Kinase, domain 1"/>
    <property type="match status" value="1"/>
</dbReference>
<dbReference type="PROSITE" id="PS00107">
    <property type="entry name" value="PROTEIN_KINASE_ATP"/>
    <property type="match status" value="1"/>
</dbReference>
<dbReference type="PANTHER" id="PTHR43289">
    <property type="entry name" value="MITOGEN-ACTIVATED PROTEIN KINASE KINASE KINASE 20-RELATED"/>
    <property type="match status" value="1"/>
</dbReference>
<dbReference type="PROSITE" id="PS50011">
    <property type="entry name" value="PROTEIN_KINASE_DOM"/>
    <property type="match status" value="1"/>
</dbReference>
<dbReference type="Proteomes" id="UP000707731">
    <property type="component" value="Unassembled WGS sequence"/>
</dbReference>
<protein>
    <recommendedName>
        <fullName evidence="1">non-specific serine/threonine protein kinase</fullName>
        <ecNumber evidence="1">2.7.11.1</ecNumber>
    </recommendedName>
</protein>
<evidence type="ECO:0000259" key="10">
    <source>
        <dbReference type="PROSITE" id="PS50011"/>
    </source>
</evidence>
<feature type="compositionally biased region" description="Low complexity" evidence="8">
    <location>
        <begin position="407"/>
        <end position="424"/>
    </location>
</feature>
<keyword evidence="12" id="KW-1185">Reference proteome</keyword>
<dbReference type="GO" id="GO:0004674">
    <property type="term" value="F:protein serine/threonine kinase activity"/>
    <property type="evidence" value="ECO:0007669"/>
    <property type="project" value="UniProtKB-KW"/>
</dbReference>
<proteinExistence type="predicted"/>
<dbReference type="Pfam" id="PF00069">
    <property type="entry name" value="Pkinase"/>
    <property type="match status" value="1"/>
</dbReference>
<evidence type="ECO:0000256" key="4">
    <source>
        <dbReference type="ARBA" id="ARBA00022741"/>
    </source>
</evidence>
<evidence type="ECO:0000313" key="11">
    <source>
        <dbReference type="EMBL" id="MBF6354822.1"/>
    </source>
</evidence>
<name>A0ABS0D8M1_9NOCA</name>
<feature type="compositionally biased region" description="Pro residues" evidence="8">
    <location>
        <begin position="329"/>
        <end position="348"/>
    </location>
</feature>
<dbReference type="RefSeq" id="WP_195001515.1">
    <property type="nucleotide sequence ID" value="NZ_JADLQN010000001.1"/>
</dbReference>
<keyword evidence="4 7" id="KW-0547">Nucleotide-binding</keyword>
<reference evidence="11 12" key="1">
    <citation type="submission" date="2020-10" db="EMBL/GenBank/DDBJ databases">
        <title>Identification of Nocardia species via Next-generation sequencing and recognition of intraspecies genetic diversity.</title>
        <authorList>
            <person name="Li P."/>
            <person name="Li P."/>
            <person name="Lu B."/>
        </authorList>
    </citation>
    <scope>NUCLEOTIDE SEQUENCE [LARGE SCALE GENOMIC DNA]</scope>
    <source>
        <strain evidence="11 12">BJ06-0143</strain>
    </source>
</reference>
<evidence type="ECO:0000256" key="2">
    <source>
        <dbReference type="ARBA" id="ARBA00022527"/>
    </source>
</evidence>
<keyword evidence="3" id="KW-0808">Transferase</keyword>
<organism evidence="11 12">
    <name type="scientific">Nocardia higoensis</name>
    <dbReference type="NCBI Taxonomy" id="228599"/>
    <lineage>
        <taxon>Bacteria</taxon>
        <taxon>Bacillati</taxon>
        <taxon>Actinomycetota</taxon>
        <taxon>Actinomycetes</taxon>
        <taxon>Mycobacteriales</taxon>
        <taxon>Nocardiaceae</taxon>
        <taxon>Nocardia</taxon>
    </lineage>
</organism>
<comment type="caution">
    <text evidence="11">The sequence shown here is derived from an EMBL/GenBank/DDBJ whole genome shotgun (WGS) entry which is preliminary data.</text>
</comment>
<keyword evidence="6 7" id="KW-0067">ATP-binding</keyword>
<dbReference type="InterPro" id="IPR011009">
    <property type="entry name" value="Kinase-like_dom_sf"/>
</dbReference>
<dbReference type="EC" id="2.7.11.1" evidence="1"/>
<feature type="region of interest" description="Disordered" evidence="8">
    <location>
        <begin position="486"/>
        <end position="509"/>
    </location>
</feature>
<gene>
    <name evidence="11" type="ORF">IU449_09740</name>
</gene>
<evidence type="ECO:0000256" key="5">
    <source>
        <dbReference type="ARBA" id="ARBA00022777"/>
    </source>
</evidence>
<dbReference type="PROSITE" id="PS00108">
    <property type="entry name" value="PROTEIN_KINASE_ST"/>
    <property type="match status" value="1"/>
</dbReference>
<feature type="transmembrane region" description="Helical" evidence="9">
    <location>
        <begin position="458"/>
        <end position="480"/>
    </location>
</feature>
<dbReference type="SMART" id="SM00220">
    <property type="entry name" value="S_TKc"/>
    <property type="match status" value="1"/>
</dbReference>
<keyword evidence="2 11" id="KW-0723">Serine/threonine-protein kinase</keyword>
<feature type="domain" description="Protein kinase" evidence="10">
    <location>
        <begin position="11"/>
        <end position="275"/>
    </location>
</feature>
<keyword evidence="9" id="KW-0472">Membrane</keyword>
<sequence>MLEQGEVFAGFTVERLLGQGGMGSVYLARHPRTGKRTALKLLNRDLFTDQQVRARFEREADLVAQLDHPGIIAVYDRGSENDQLWISMQYVDGVDAASVNALALPPERAVQIIEGVADALDYAHARGVLHRDVKPANILLARAGKGKGERVFLSDFGIARLREDTTHLTQTGMFTATLAYASPEQMTGAPLGNRSDQYSLACTLYWLLTGVGPFDADNPADIIHGHLELAAVPVTRRRPGLNPALDLVLAAGMAKLPEHRYRTCAEFAAAARTALTAVGPPPLPAPPPPAPPVYPQHAPAPPGYGPVPPGLAPPVAPVPRVVRYQVPPPPVAPAQAPPPVQAPIPADPKPFGESASPAERVSLVKGTPSRGSGEAGGAGPVAPGGQPTDGAPRQSAEPNIEAVEQHPAGASPSGGVPPRFDPSGGHPPGGYGPGPVQQAYPPNPGERPRPSFAVRGAWIAPVILGVVAVLALVVGVVVVVQMRTDPAAAPSPEAAATPTTTPSRSVTSDPFMMSRKVFSGLLPQGSDTEGPGYGATTCHAHRREETLRIDEPTLSSGPWLIAWECLASAGSERSMDYVILHYDSPRVVGEVVADLPAAIESVGRKDGEPVTQRVWVEADSRQALVHTANLAVTFPADSPRGSYLLYATHTGASRHPLAPLPSADEQLVAWWADAPV</sequence>
<dbReference type="EMBL" id="JADLQN010000001">
    <property type="protein sequence ID" value="MBF6354822.1"/>
    <property type="molecule type" value="Genomic_DNA"/>
</dbReference>
<dbReference type="InterPro" id="IPR017441">
    <property type="entry name" value="Protein_kinase_ATP_BS"/>
</dbReference>
<evidence type="ECO:0000256" key="8">
    <source>
        <dbReference type="SAM" id="MobiDB-lite"/>
    </source>
</evidence>
<evidence type="ECO:0000256" key="3">
    <source>
        <dbReference type="ARBA" id="ARBA00022679"/>
    </source>
</evidence>
<dbReference type="InterPro" id="IPR008271">
    <property type="entry name" value="Ser/Thr_kinase_AS"/>
</dbReference>
<keyword evidence="9" id="KW-1133">Transmembrane helix</keyword>
<keyword evidence="9" id="KW-0812">Transmembrane</keyword>
<keyword evidence="5 11" id="KW-0418">Kinase</keyword>
<dbReference type="PANTHER" id="PTHR43289:SF6">
    <property type="entry name" value="SERINE_THREONINE-PROTEIN KINASE NEKL-3"/>
    <property type="match status" value="1"/>
</dbReference>